<gene>
    <name evidence="2" type="ORF">E2C01_034078</name>
</gene>
<feature type="region of interest" description="Disordered" evidence="1">
    <location>
        <begin position="1"/>
        <end position="34"/>
    </location>
</feature>
<protein>
    <submittedName>
        <fullName evidence="2">Uncharacterized protein</fullName>
    </submittedName>
</protein>
<dbReference type="EMBL" id="VSRR010004721">
    <property type="protein sequence ID" value="MPC40518.1"/>
    <property type="molecule type" value="Genomic_DNA"/>
</dbReference>
<comment type="caution">
    <text evidence="2">The sequence shown here is derived from an EMBL/GenBank/DDBJ whole genome shotgun (WGS) entry which is preliminary data.</text>
</comment>
<organism evidence="2 3">
    <name type="scientific">Portunus trituberculatus</name>
    <name type="common">Swimming crab</name>
    <name type="synonym">Neptunus trituberculatus</name>
    <dbReference type="NCBI Taxonomy" id="210409"/>
    <lineage>
        <taxon>Eukaryota</taxon>
        <taxon>Metazoa</taxon>
        <taxon>Ecdysozoa</taxon>
        <taxon>Arthropoda</taxon>
        <taxon>Crustacea</taxon>
        <taxon>Multicrustacea</taxon>
        <taxon>Malacostraca</taxon>
        <taxon>Eumalacostraca</taxon>
        <taxon>Eucarida</taxon>
        <taxon>Decapoda</taxon>
        <taxon>Pleocyemata</taxon>
        <taxon>Brachyura</taxon>
        <taxon>Eubrachyura</taxon>
        <taxon>Portunoidea</taxon>
        <taxon>Portunidae</taxon>
        <taxon>Portuninae</taxon>
        <taxon>Portunus</taxon>
    </lineage>
</organism>
<reference evidence="2 3" key="1">
    <citation type="submission" date="2019-05" db="EMBL/GenBank/DDBJ databases">
        <title>Another draft genome of Portunus trituberculatus and its Hox gene families provides insights of decapod evolution.</title>
        <authorList>
            <person name="Jeong J.-H."/>
            <person name="Song I."/>
            <person name="Kim S."/>
            <person name="Choi T."/>
            <person name="Kim D."/>
            <person name="Ryu S."/>
            <person name="Kim W."/>
        </authorList>
    </citation>
    <scope>NUCLEOTIDE SEQUENCE [LARGE SCALE GENOMIC DNA]</scope>
    <source>
        <tissue evidence="2">Muscle</tissue>
    </source>
</reference>
<keyword evidence="3" id="KW-1185">Reference proteome</keyword>
<accession>A0A5B7F5W0</accession>
<dbReference type="AlphaFoldDB" id="A0A5B7F5W0"/>
<proteinExistence type="predicted"/>
<name>A0A5B7F5W0_PORTR</name>
<evidence type="ECO:0000313" key="3">
    <source>
        <dbReference type="Proteomes" id="UP000324222"/>
    </source>
</evidence>
<evidence type="ECO:0000313" key="2">
    <source>
        <dbReference type="EMBL" id="MPC40518.1"/>
    </source>
</evidence>
<evidence type="ECO:0000256" key="1">
    <source>
        <dbReference type="SAM" id="MobiDB-lite"/>
    </source>
</evidence>
<sequence length="72" mass="7897">MHDPPLTTDSTLPSSLPCRRGGNSNTPHSPHRTPVFIALPHSTPIMSLTKPNVTKLPHSFLRSLTFSLIQVD</sequence>
<dbReference type="Proteomes" id="UP000324222">
    <property type="component" value="Unassembled WGS sequence"/>
</dbReference>